<protein>
    <submittedName>
        <fullName evidence="1">Uncharacterized protein</fullName>
    </submittedName>
</protein>
<reference evidence="1" key="1">
    <citation type="submission" date="2014-11" db="EMBL/GenBank/DDBJ databases">
        <authorList>
            <person name="Amaro Gonzalez C."/>
        </authorList>
    </citation>
    <scope>NUCLEOTIDE SEQUENCE</scope>
</reference>
<dbReference type="AlphaFoldDB" id="A0A0E9TW38"/>
<accession>A0A0E9TW38</accession>
<organism evidence="1">
    <name type="scientific">Anguilla anguilla</name>
    <name type="common">European freshwater eel</name>
    <name type="synonym">Muraena anguilla</name>
    <dbReference type="NCBI Taxonomy" id="7936"/>
    <lineage>
        <taxon>Eukaryota</taxon>
        <taxon>Metazoa</taxon>
        <taxon>Chordata</taxon>
        <taxon>Craniata</taxon>
        <taxon>Vertebrata</taxon>
        <taxon>Euteleostomi</taxon>
        <taxon>Actinopterygii</taxon>
        <taxon>Neopterygii</taxon>
        <taxon>Teleostei</taxon>
        <taxon>Anguilliformes</taxon>
        <taxon>Anguillidae</taxon>
        <taxon>Anguilla</taxon>
    </lineage>
</organism>
<evidence type="ECO:0000313" key="1">
    <source>
        <dbReference type="EMBL" id="JAH57697.1"/>
    </source>
</evidence>
<name>A0A0E9TW38_ANGAN</name>
<reference evidence="1" key="2">
    <citation type="journal article" date="2015" name="Fish Shellfish Immunol.">
        <title>Early steps in the European eel (Anguilla anguilla)-Vibrio vulnificus interaction in the gills: Role of the RtxA13 toxin.</title>
        <authorList>
            <person name="Callol A."/>
            <person name="Pajuelo D."/>
            <person name="Ebbesson L."/>
            <person name="Teles M."/>
            <person name="MacKenzie S."/>
            <person name="Amaro C."/>
        </authorList>
    </citation>
    <scope>NUCLEOTIDE SEQUENCE</scope>
</reference>
<proteinExistence type="predicted"/>
<dbReference type="EMBL" id="GBXM01050880">
    <property type="protein sequence ID" value="JAH57697.1"/>
    <property type="molecule type" value="Transcribed_RNA"/>
</dbReference>
<sequence>MMTRYLEKEIKALLSTKMILTSN</sequence>